<dbReference type="InterPro" id="IPR026487">
    <property type="entry name" value="CHP04141"/>
</dbReference>
<name>A0A1T5K6I6_9BACT</name>
<dbReference type="RefSeq" id="WP_079686366.1">
    <property type="nucleotide sequence ID" value="NZ_FUZU01000001.1"/>
</dbReference>
<evidence type="ECO:0000313" key="2">
    <source>
        <dbReference type="Proteomes" id="UP000190961"/>
    </source>
</evidence>
<proteinExistence type="predicted"/>
<dbReference type="EMBL" id="FUZU01000001">
    <property type="protein sequence ID" value="SKC59145.1"/>
    <property type="molecule type" value="Genomic_DNA"/>
</dbReference>
<keyword evidence="2" id="KW-1185">Reference proteome</keyword>
<organism evidence="1 2">
    <name type="scientific">Ohtaekwangia koreensis</name>
    <dbReference type="NCBI Taxonomy" id="688867"/>
    <lineage>
        <taxon>Bacteria</taxon>
        <taxon>Pseudomonadati</taxon>
        <taxon>Bacteroidota</taxon>
        <taxon>Cytophagia</taxon>
        <taxon>Cytophagales</taxon>
        <taxon>Fulvivirgaceae</taxon>
        <taxon>Ohtaekwangia</taxon>
    </lineage>
</organism>
<dbReference type="Proteomes" id="UP000190961">
    <property type="component" value="Unassembled WGS sequence"/>
</dbReference>
<gene>
    <name evidence="1" type="ORF">SAMN05660236_1854</name>
</gene>
<dbReference type="Pfam" id="PF19614">
    <property type="entry name" value="DUF6119"/>
    <property type="match status" value="1"/>
</dbReference>
<evidence type="ECO:0000313" key="1">
    <source>
        <dbReference type="EMBL" id="SKC59145.1"/>
    </source>
</evidence>
<accession>A0A1T5K6I6</accession>
<sequence>MTLDNVKFSLKIFSIDKMYYEFKDKNSDEIIDIIRENHKSGIYANDSNIAIVKPSLQIYQLGSFKFYSYCYNQPKNQNYWKLFLPDELTTNQTFDLLELSFVLFIVYSDNIYSVIGGSGINVIKKFIDPYFGIDFYQHFAKPNDDISIVVNTRGVTGNLSERSNTFNDTQSVNDALDYSEIPKKIKVKLRDELREGIFKKYGLDSELAFMEVGSYFCLKKKIDFEELKQLVIDIHNIRLDKSNYTPLTLFNKVVDQKLVNSLDNYLQEKIADDVVYHNNPSGLYSLNDGIIELVNSKLEKFYECDTYRIKLKRKRKTNDKFIQDRANLYLECTKYIYNNIDDINNRFIIKQKFFELSIIGIIAEKDSTYGTFYSHINAEISYQNSKYFRVDGQWFFLDSKFIERIKLEAINYYKLYKLEIGILKKWELEWDEDEYNKSHINAGYYVFDKVLNENIELCDILHLDGNSIYLIHVKDAFNTTMRNLSSQIILSAKRLWNDINNHSGTNYFIKTINIYNARNPSNKLDAEALFSRIANNEISIKFVMAFNNRVYRNKTSVEKIELSDSNIAKFSLVQTVREMLANKRFAIRIIDISEIN</sequence>
<dbReference type="OrthoDB" id="740138at2"/>
<dbReference type="STRING" id="688867.SAMN05660236_1854"/>
<dbReference type="NCBIfam" id="TIGR04141">
    <property type="entry name" value="TIGR04141 family sporadically distributed protein"/>
    <property type="match status" value="1"/>
</dbReference>
<reference evidence="1 2" key="1">
    <citation type="submission" date="2017-02" db="EMBL/GenBank/DDBJ databases">
        <authorList>
            <person name="Peterson S.W."/>
        </authorList>
    </citation>
    <scope>NUCLEOTIDE SEQUENCE [LARGE SCALE GENOMIC DNA]</scope>
    <source>
        <strain evidence="1 2">DSM 25262</strain>
    </source>
</reference>
<protein>
    <submittedName>
        <fullName evidence="1">Sporadically distributed protein, TIGR04141 family</fullName>
    </submittedName>
</protein>
<dbReference type="AlphaFoldDB" id="A0A1T5K6I6"/>